<feature type="domain" description="TGS" evidence="5">
    <location>
        <begin position="397"/>
        <end position="458"/>
    </location>
</feature>
<evidence type="ECO:0000259" key="5">
    <source>
        <dbReference type="PROSITE" id="PS51880"/>
    </source>
</evidence>
<dbReference type="InterPro" id="IPR045600">
    <property type="entry name" value="RelA/SpoT_AH_RIS"/>
</dbReference>
<dbReference type="InterPro" id="IPR033655">
    <property type="entry name" value="TGS_RelA/SpoT"/>
</dbReference>
<dbReference type="Pfam" id="PF04607">
    <property type="entry name" value="RelA_SpoT"/>
    <property type="match status" value="1"/>
</dbReference>
<dbReference type="InterPro" id="IPR012676">
    <property type="entry name" value="TGS-like"/>
</dbReference>
<protein>
    <recommendedName>
        <fullName evidence="7">GTP pyrophosphokinase</fullName>
    </recommendedName>
</protein>
<dbReference type="Gene3D" id="1.10.3210.10">
    <property type="entry name" value="Hypothetical protein af1432"/>
    <property type="match status" value="1"/>
</dbReference>
<comment type="similarity">
    <text evidence="1">Belongs to the RelA/SpoT family.</text>
</comment>
<organism evidence="6">
    <name type="scientific">marine metagenome</name>
    <dbReference type="NCBI Taxonomy" id="408172"/>
    <lineage>
        <taxon>unclassified sequences</taxon>
        <taxon>metagenomes</taxon>
        <taxon>ecological metagenomes</taxon>
    </lineage>
</organism>
<dbReference type="PROSITE" id="PS51880">
    <property type="entry name" value="TGS"/>
    <property type="match status" value="1"/>
</dbReference>
<dbReference type="Gene3D" id="3.30.460.10">
    <property type="entry name" value="Beta Polymerase, domain 2"/>
    <property type="match status" value="1"/>
</dbReference>
<dbReference type="InterPro" id="IPR003607">
    <property type="entry name" value="HD/PDEase_dom"/>
</dbReference>
<dbReference type="PANTHER" id="PTHR21262">
    <property type="entry name" value="GUANOSINE-3',5'-BIS DIPHOSPHATE 3'-PYROPHOSPHOHYDROLASE"/>
    <property type="match status" value="1"/>
</dbReference>
<evidence type="ECO:0000259" key="3">
    <source>
        <dbReference type="PROSITE" id="PS51671"/>
    </source>
</evidence>
<dbReference type="CDD" id="cd04876">
    <property type="entry name" value="ACT_RelA-SpoT"/>
    <property type="match status" value="1"/>
</dbReference>
<dbReference type="FunFam" id="3.30.460.10:FF:000001">
    <property type="entry name" value="GTP pyrophosphokinase RelA"/>
    <property type="match status" value="1"/>
</dbReference>
<dbReference type="SUPFAM" id="SSF81301">
    <property type="entry name" value="Nucleotidyltransferase"/>
    <property type="match status" value="1"/>
</dbReference>
<dbReference type="InterPro" id="IPR004811">
    <property type="entry name" value="RelA/Spo_fam"/>
</dbReference>
<dbReference type="InterPro" id="IPR006674">
    <property type="entry name" value="HD_domain"/>
</dbReference>
<dbReference type="SMART" id="SM00471">
    <property type="entry name" value="HDc"/>
    <property type="match status" value="1"/>
</dbReference>
<gene>
    <name evidence="6" type="ORF">METZ01_LOCUS129202</name>
</gene>
<dbReference type="InterPro" id="IPR002912">
    <property type="entry name" value="ACT_dom"/>
</dbReference>
<evidence type="ECO:0000256" key="1">
    <source>
        <dbReference type="ARBA" id="ARBA00007476"/>
    </source>
</evidence>
<dbReference type="SUPFAM" id="SSF81271">
    <property type="entry name" value="TGS-like"/>
    <property type="match status" value="1"/>
</dbReference>
<dbReference type="GO" id="GO:0015969">
    <property type="term" value="P:guanosine tetraphosphate metabolic process"/>
    <property type="evidence" value="ECO:0007669"/>
    <property type="project" value="InterPro"/>
</dbReference>
<dbReference type="SMART" id="SM00954">
    <property type="entry name" value="RelA_SpoT"/>
    <property type="match status" value="1"/>
</dbReference>
<comment type="pathway">
    <text evidence="2">Purine metabolism.</text>
</comment>
<proteinExistence type="inferred from homology"/>
<dbReference type="SUPFAM" id="SSF55021">
    <property type="entry name" value="ACT-like"/>
    <property type="match status" value="1"/>
</dbReference>
<feature type="domain" description="ACT" evidence="3">
    <location>
        <begin position="660"/>
        <end position="735"/>
    </location>
</feature>
<dbReference type="FunFam" id="1.10.3210.10:FF:000001">
    <property type="entry name" value="GTP pyrophosphokinase RelA"/>
    <property type="match status" value="1"/>
</dbReference>
<dbReference type="Gene3D" id="3.30.70.260">
    <property type="match status" value="1"/>
</dbReference>
<evidence type="ECO:0008006" key="7">
    <source>
        <dbReference type="Google" id="ProtNLM"/>
    </source>
</evidence>
<dbReference type="InterPro" id="IPR004095">
    <property type="entry name" value="TGS"/>
</dbReference>
<dbReference type="InterPro" id="IPR043519">
    <property type="entry name" value="NT_sf"/>
</dbReference>
<accession>A0A381YGZ3</accession>
<dbReference type="AlphaFoldDB" id="A0A381YGZ3"/>
<reference evidence="6" key="1">
    <citation type="submission" date="2018-05" db="EMBL/GenBank/DDBJ databases">
        <authorList>
            <person name="Lanie J.A."/>
            <person name="Ng W.-L."/>
            <person name="Kazmierczak K.M."/>
            <person name="Andrzejewski T.M."/>
            <person name="Davidsen T.M."/>
            <person name="Wayne K.J."/>
            <person name="Tettelin H."/>
            <person name="Glass J.I."/>
            <person name="Rusch D."/>
            <person name="Podicherti R."/>
            <person name="Tsui H.-C.T."/>
            <person name="Winkler M.E."/>
        </authorList>
    </citation>
    <scope>NUCLEOTIDE SEQUENCE</scope>
</reference>
<evidence type="ECO:0000256" key="2">
    <source>
        <dbReference type="ARBA" id="ARBA00025704"/>
    </source>
</evidence>
<dbReference type="NCBIfam" id="TIGR00691">
    <property type="entry name" value="spoT_relA"/>
    <property type="match status" value="1"/>
</dbReference>
<dbReference type="CDD" id="cd00077">
    <property type="entry name" value="HDc"/>
    <property type="match status" value="1"/>
</dbReference>
<dbReference type="CDD" id="cd05399">
    <property type="entry name" value="NT_Rel-Spo_like"/>
    <property type="match status" value="1"/>
</dbReference>
<evidence type="ECO:0000313" key="6">
    <source>
        <dbReference type="EMBL" id="SVA76348.1"/>
    </source>
</evidence>
<dbReference type="FunFam" id="3.10.20.30:FF:000002">
    <property type="entry name" value="GTP pyrophosphokinase (RelA/SpoT)"/>
    <property type="match status" value="1"/>
</dbReference>
<dbReference type="Pfam" id="PF02824">
    <property type="entry name" value="TGS"/>
    <property type="match status" value="1"/>
</dbReference>
<sequence>MVATRRVAPWRRRASGKSDETAALIDAYLERHPKGDVALIERAYKTAVLAHEGQTRKSGEPYVHHPLAVATIVAHQGLDDVTIGAALLHDSIEDTEIDLKDLERDFGTEVASIVDGVTKLDRINFDSREDQQAASMRKMLVAVAKDLRVLVIKLADRLHNMRTLAALPEFKQERTAKETLDIYAPLANRLGMQDVKVQLEDLSLATLHPKRYSEIAQMVQDRAPEREMYLTQLVANVKERFSDMGIKADVSGRPKHLWSIYEKMIVKGRPFEEIYDLVGIRVILENVRDCYAALGTIHATWKPVQGRFKDYIAMPKFNLYQSLHTTVIGPQAKQAEFQIRTREMHQRAEFGIASHWDYKIKSPSDEMEWLGRMVEWQEETADPNAFMANLKTDLEQDEVYIFTPNGDVITLPIGSTPVDFAYSIHTEVGHRCVGAKVEGRLVPLDTRLSSGQTVEIVSSKQSEAAPSKDWLQFVASHRSASKIRQWYSQERRSEAIDTGHDDLVKELRRADLPVKETLDGETLLTVANDLNYSDLDALFAAIGEHHVSARSVIGKIEKELDESDPGRFKEQATVFQPQRERRDSTKVGVHVEGFSDLMIRLSRCCTPVPPDEIIGFVTKGRGVSVHRSDCANASSLSFDQPDRLIEVEWDEHLEGYFVASVEIKALDRPGLLRDVGDVMSENQVNVIGVETSTNISDRVARMRFDFEISDPTHLNRLMYVIREIDSVYDVYRIVPGGDEQQILSSSDN</sequence>
<dbReference type="Pfam" id="PF19296">
    <property type="entry name" value="RelA_AH_RIS"/>
    <property type="match status" value="1"/>
</dbReference>
<dbReference type="PANTHER" id="PTHR21262:SF31">
    <property type="entry name" value="GTP PYROPHOSPHOKINASE"/>
    <property type="match status" value="1"/>
</dbReference>
<feature type="domain" description="HD" evidence="4">
    <location>
        <begin position="62"/>
        <end position="161"/>
    </location>
</feature>
<dbReference type="EMBL" id="UINC01018223">
    <property type="protein sequence ID" value="SVA76348.1"/>
    <property type="molecule type" value="Genomic_DNA"/>
</dbReference>
<dbReference type="InterPro" id="IPR012675">
    <property type="entry name" value="Beta-grasp_dom_sf"/>
</dbReference>
<dbReference type="PROSITE" id="PS51671">
    <property type="entry name" value="ACT"/>
    <property type="match status" value="1"/>
</dbReference>
<dbReference type="PROSITE" id="PS51831">
    <property type="entry name" value="HD"/>
    <property type="match status" value="1"/>
</dbReference>
<dbReference type="Pfam" id="PF13291">
    <property type="entry name" value="ACT_4"/>
    <property type="match status" value="1"/>
</dbReference>
<dbReference type="SUPFAM" id="SSF109604">
    <property type="entry name" value="HD-domain/PDEase-like"/>
    <property type="match status" value="1"/>
</dbReference>
<dbReference type="CDD" id="cd01668">
    <property type="entry name" value="TGS_RSH"/>
    <property type="match status" value="1"/>
</dbReference>
<dbReference type="InterPro" id="IPR045865">
    <property type="entry name" value="ACT-like_dom_sf"/>
</dbReference>
<dbReference type="InterPro" id="IPR007685">
    <property type="entry name" value="RelA_SpoT"/>
</dbReference>
<dbReference type="GO" id="GO:0005886">
    <property type="term" value="C:plasma membrane"/>
    <property type="evidence" value="ECO:0007669"/>
    <property type="project" value="TreeGrafter"/>
</dbReference>
<name>A0A381YGZ3_9ZZZZ</name>
<evidence type="ECO:0000259" key="4">
    <source>
        <dbReference type="PROSITE" id="PS51831"/>
    </source>
</evidence>
<dbReference type="Pfam" id="PF13328">
    <property type="entry name" value="HD_4"/>
    <property type="match status" value="1"/>
</dbReference>
<dbReference type="Gene3D" id="3.10.20.30">
    <property type="match status" value="1"/>
</dbReference>